<proteinExistence type="predicted"/>
<dbReference type="RefSeq" id="WP_152572557.1">
    <property type="nucleotide sequence ID" value="NZ_VIKU02000001.1"/>
</dbReference>
<gene>
    <name evidence="1" type="ORF">FK220_001745</name>
</gene>
<comment type="caution">
    <text evidence="1">The sequence shown here is derived from an EMBL/GenBank/DDBJ whole genome shotgun (WGS) entry which is preliminary data.</text>
</comment>
<sequence>MKSLFLFCIFLMIVGCSDNDKSNVETPVPLQADVYPQKWLLTAMTGSIANVPPTTGEDLEYQETIRLHSDGTFTKIREYDGVTLQASGAFEVVEKSDGDYLILTFPEKNALVGNCSNEPKEWFRFDSDTKLIGTWWACDGPGLFYDRVE</sequence>
<protein>
    <submittedName>
        <fullName evidence="1">Uncharacterized protein</fullName>
    </submittedName>
</protein>
<dbReference type="AlphaFoldDB" id="A0A967ARV2"/>
<evidence type="ECO:0000313" key="2">
    <source>
        <dbReference type="Proteomes" id="UP000707206"/>
    </source>
</evidence>
<dbReference type="EMBL" id="VIKU02000001">
    <property type="protein sequence ID" value="NHF58045.1"/>
    <property type="molecule type" value="Genomic_DNA"/>
</dbReference>
<reference evidence="1" key="1">
    <citation type="submission" date="2019-07" db="EMBL/GenBank/DDBJ databases">
        <authorList>
            <person name="De-Chao Zhang Q."/>
        </authorList>
    </citation>
    <scope>NUCLEOTIDE SEQUENCE</scope>
    <source>
        <strain evidence="1">TP-CH-4</strain>
    </source>
</reference>
<evidence type="ECO:0000313" key="1">
    <source>
        <dbReference type="EMBL" id="NHF58045.1"/>
    </source>
</evidence>
<accession>A0A967ARV2</accession>
<reference evidence="1" key="2">
    <citation type="submission" date="2020-03" db="EMBL/GenBank/DDBJ databases">
        <title>Flavobacteriaceae bacterium strain TP-CH-4, a member of the family Flavobacteriaceae isolated from a deep-sea seamount.</title>
        <authorList>
            <person name="Zhang D.-C."/>
        </authorList>
    </citation>
    <scope>NUCLEOTIDE SEQUENCE</scope>
    <source>
        <strain evidence="1">TP-CH-4</strain>
    </source>
</reference>
<name>A0A967ARV2_9FLAO</name>
<organism evidence="1 2">
    <name type="scientific">Pelagihabitans pacificus</name>
    <dbReference type="NCBI Taxonomy" id="2696054"/>
    <lineage>
        <taxon>Bacteria</taxon>
        <taxon>Pseudomonadati</taxon>
        <taxon>Bacteroidota</taxon>
        <taxon>Flavobacteriia</taxon>
        <taxon>Flavobacteriales</taxon>
        <taxon>Flavobacteriaceae</taxon>
        <taxon>Pelagihabitans</taxon>
    </lineage>
</organism>
<dbReference type="Proteomes" id="UP000707206">
    <property type="component" value="Unassembled WGS sequence"/>
</dbReference>
<dbReference type="PROSITE" id="PS51257">
    <property type="entry name" value="PROKAR_LIPOPROTEIN"/>
    <property type="match status" value="1"/>
</dbReference>
<keyword evidence="2" id="KW-1185">Reference proteome</keyword>